<dbReference type="EMBL" id="JQBY01000001">
    <property type="protein sequence ID" value="KRN83553.1"/>
    <property type="molecule type" value="Genomic_DNA"/>
</dbReference>
<dbReference type="Gene3D" id="3.30.160.250">
    <property type="match status" value="1"/>
</dbReference>
<evidence type="ECO:0008006" key="3">
    <source>
        <dbReference type="Google" id="ProtNLM"/>
    </source>
</evidence>
<gene>
    <name evidence="1" type="ORF">IV87_GL000022</name>
</gene>
<comment type="caution">
    <text evidence="1">The sequence shown here is derived from an EMBL/GenBank/DDBJ whole genome shotgun (WGS) entry which is preliminary data.</text>
</comment>
<proteinExistence type="predicted"/>
<dbReference type="STRING" id="319653.SAMN04487973_101145"/>
<name>A0A0R2K1Q5_9LACO</name>
<accession>A0A0R2K1Q5</accession>
<reference evidence="1 2" key="1">
    <citation type="journal article" date="2015" name="Genome Announc.">
        <title>Expanding the biotechnology potential of lactobacilli through comparative genomics of 213 strains and associated genera.</title>
        <authorList>
            <person name="Sun Z."/>
            <person name="Harris H.M."/>
            <person name="McCann A."/>
            <person name="Guo C."/>
            <person name="Argimon S."/>
            <person name="Zhang W."/>
            <person name="Yang X."/>
            <person name="Jeffery I.B."/>
            <person name="Cooney J.C."/>
            <person name="Kagawa T.F."/>
            <person name="Liu W."/>
            <person name="Song Y."/>
            <person name="Salvetti E."/>
            <person name="Wrobel A."/>
            <person name="Rasinkangas P."/>
            <person name="Parkhill J."/>
            <person name="Rea M.C."/>
            <person name="O'Sullivan O."/>
            <person name="Ritari J."/>
            <person name="Douillard F.P."/>
            <person name="Paul Ross R."/>
            <person name="Yang R."/>
            <person name="Briner A.E."/>
            <person name="Felis G.E."/>
            <person name="de Vos W.M."/>
            <person name="Barrangou R."/>
            <person name="Klaenhammer T.R."/>
            <person name="Caufield P.W."/>
            <person name="Cui Y."/>
            <person name="Zhang H."/>
            <person name="O'Toole P.W."/>
        </authorList>
    </citation>
    <scope>NUCLEOTIDE SEQUENCE [LARGE SCALE GENOMIC DNA]</scope>
    <source>
        <strain evidence="1 2">DSM 22301</strain>
    </source>
</reference>
<dbReference type="Proteomes" id="UP000051749">
    <property type="component" value="Unassembled WGS sequence"/>
</dbReference>
<protein>
    <recommendedName>
        <fullName evidence="3">HicB-like antitoxin of toxin-antitoxin system domain-containing protein</fullName>
    </recommendedName>
</protein>
<sequence>MVDEFWGHSMQKKYQNVKAAYPVIVKQEKANLYLVHIIDFDSDTSGSTLSEAIEMARDAISEEGVARQNVGLPLPKPSFNVKASKDTIVTYVDIDLAKFRRMSDNRTIKKTITIPSYLNELGREHDINFSETMTNALKAKLGL</sequence>
<dbReference type="AlphaFoldDB" id="A0A0R2K1Q5"/>
<evidence type="ECO:0000313" key="1">
    <source>
        <dbReference type="EMBL" id="KRN83553.1"/>
    </source>
</evidence>
<dbReference type="SUPFAM" id="SSF143100">
    <property type="entry name" value="TTHA1013/TTHA0281-like"/>
    <property type="match status" value="1"/>
</dbReference>
<dbReference type="InterPro" id="IPR035069">
    <property type="entry name" value="TTHA1013/TTHA0281-like"/>
</dbReference>
<dbReference type="PATRIC" id="fig|319653.3.peg.22"/>
<organism evidence="1 2">
    <name type="scientific">Pediococcus ethanolidurans</name>
    <dbReference type="NCBI Taxonomy" id="319653"/>
    <lineage>
        <taxon>Bacteria</taxon>
        <taxon>Bacillati</taxon>
        <taxon>Bacillota</taxon>
        <taxon>Bacilli</taxon>
        <taxon>Lactobacillales</taxon>
        <taxon>Lactobacillaceae</taxon>
        <taxon>Pediococcus</taxon>
    </lineage>
</organism>
<evidence type="ECO:0000313" key="2">
    <source>
        <dbReference type="Proteomes" id="UP000051749"/>
    </source>
</evidence>